<reference evidence="2 3" key="1">
    <citation type="journal article" date="2009" name="Nature">
        <title>The Sorghum bicolor genome and the diversification of grasses.</title>
        <authorList>
            <person name="Paterson A.H."/>
            <person name="Bowers J.E."/>
            <person name="Bruggmann R."/>
            <person name="Dubchak I."/>
            <person name="Grimwood J."/>
            <person name="Gundlach H."/>
            <person name="Haberer G."/>
            <person name="Hellsten U."/>
            <person name="Mitros T."/>
            <person name="Poliakov A."/>
            <person name="Schmutz J."/>
            <person name="Spannagl M."/>
            <person name="Tang H."/>
            <person name="Wang X."/>
            <person name="Wicker T."/>
            <person name="Bharti A.K."/>
            <person name="Chapman J."/>
            <person name="Feltus F.A."/>
            <person name="Gowik U."/>
            <person name="Grigoriev I.V."/>
            <person name="Lyons E."/>
            <person name="Maher C.A."/>
            <person name="Martis M."/>
            <person name="Narechania A."/>
            <person name="Otillar R.P."/>
            <person name="Penning B.W."/>
            <person name="Salamov A.A."/>
            <person name="Wang Y."/>
            <person name="Zhang L."/>
            <person name="Carpita N.C."/>
            <person name="Freeling M."/>
            <person name="Gingle A.R."/>
            <person name="Hash C.T."/>
            <person name="Keller B."/>
            <person name="Klein P."/>
            <person name="Kresovich S."/>
            <person name="McCann M.C."/>
            <person name="Ming R."/>
            <person name="Peterson D.G."/>
            <person name="Mehboob-ur-Rahman"/>
            <person name="Ware D."/>
            <person name="Westhoff P."/>
            <person name="Mayer K.F."/>
            <person name="Messing J."/>
            <person name="Rokhsar D.S."/>
        </authorList>
    </citation>
    <scope>NUCLEOTIDE SEQUENCE [LARGE SCALE GENOMIC DNA]</scope>
    <source>
        <strain evidence="3">cv. BTx623</strain>
    </source>
</reference>
<organism evidence="2 3">
    <name type="scientific">Sorghum bicolor</name>
    <name type="common">Sorghum</name>
    <name type="synonym">Sorghum vulgare</name>
    <dbReference type="NCBI Taxonomy" id="4558"/>
    <lineage>
        <taxon>Eukaryota</taxon>
        <taxon>Viridiplantae</taxon>
        <taxon>Streptophyta</taxon>
        <taxon>Embryophyta</taxon>
        <taxon>Tracheophyta</taxon>
        <taxon>Spermatophyta</taxon>
        <taxon>Magnoliopsida</taxon>
        <taxon>Liliopsida</taxon>
        <taxon>Poales</taxon>
        <taxon>Poaceae</taxon>
        <taxon>PACMAD clade</taxon>
        <taxon>Panicoideae</taxon>
        <taxon>Andropogonodae</taxon>
        <taxon>Andropogoneae</taxon>
        <taxon>Sorghinae</taxon>
        <taxon>Sorghum</taxon>
    </lineage>
</organism>
<evidence type="ECO:0000313" key="3">
    <source>
        <dbReference type="Proteomes" id="UP000000768"/>
    </source>
</evidence>
<keyword evidence="3" id="KW-1185">Reference proteome</keyword>
<keyword evidence="1" id="KW-0812">Transmembrane</keyword>
<dbReference type="InParanoid" id="A0A1B6PJ96"/>
<keyword evidence="1" id="KW-1133">Transmembrane helix</keyword>
<feature type="transmembrane region" description="Helical" evidence="1">
    <location>
        <begin position="20"/>
        <end position="44"/>
    </location>
</feature>
<evidence type="ECO:0000313" key="2">
    <source>
        <dbReference type="EMBL" id="KXG25737.1"/>
    </source>
</evidence>
<dbReference type="AlphaFoldDB" id="A0A1B6PJ96"/>
<gene>
    <name evidence="2" type="ORF">SORBI_3007G226900</name>
</gene>
<dbReference type="EMBL" id="CM000766">
    <property type="protein sequence ID" value="KXG25737.1"/>
    <property type="molecule type" value="Genomic_DNA"/>
</dbReference>
<proteinExistence type="predicted"/>
<protein>
    <submittedName>
        <fullName evidence="2">Uncharacterized protein</fullName>
    </submittedName>
</protein>
<reference evidence="3" key="2">
    <citation type="journal article" date="2018" name="Plant J.">
        <title>The Sorghum bicolor reference genome: improved assembly, gene annotations, a transcriptome atlas, and signatures of genome organization.</title>
        <authorList>
            <person name="McCormick R.F."/>
            <person name="Truong S.K."/>
            <person name="Sreedasyam A."/>
            <person name="Jenkins J."/>
            <person name="Shu S."/>
            <person name="Sims D."/>
            <person name="Kennedy M."/>
            <person name="Amirebrahimi M."/>
            <person name="Weers B.D."/>
            <person name="McKinley B."/>
            <person name="Mattison A."/>
            <person name="Morishige D.T."/>
            <person name="Grimwood J."/>
            <person name="Schmutz J."/>
            <person name="Mullet J.E."/>
        </authorList>
    </citation>
    <scope>NUCLEOTIDE SEQUENCE [LARGE SCALE GENOMIC DNA]</scope>
    <source>
        <strain evidence="3">cv. BTx623</strain>
    </source>
</reference>
<evidence type="ECO:0000256" key="1">
    <source>
        <dbReference type="SAM" id="Phobius"/>
    </source>
</evidence>
<name>A0A1B6PJ96_SORBI</name>
<dbReference type="OMA" id="FYPRQTI"/>
<keyword evidence="1" id="KW-0472">Membrane</keyword>
<dbReference type="Proteomes" id="UP000000768">
    <property type="component" value="Chromosome 7"/>
</dbReference>
<sequence>MTTRNGQIKNFISNSSSFFYFFILKYLSLLLFIKVTIFVGLVFYRFLLPLVLLVSQLDLALLSSCFLITLPPEVQNPQALAHLEGLNFYPRQTISRARKVLPGQQINLSRQHAGRSDALLC</sequence>
<dbReference type="Gramene" id="KXG25737">
    <property type="protein sequence ID" value="KXG25737"/>
    <property type="gene ID" value="SORBI_3007G226900"/>
</dbReference>
<accession>A0A1B6PJ96</accession>